<dbReference type="OrthoDB" id="9775135at2"/>
<comment type="similarity">
    <text evidence="1">Belongs to the ABC transporter superfamily.</text>
</comment>
<dbReference type="eggNOG" id="COG1131">
    <property type="taxonomic scope" value="Bacteria"/>
</dbReference>
<dbReference type="InterPro" id="IPR003439">
    <property type="entry name" value="ABC_transporter-like_ATP-bd"/>
</dbReference>
<dbReference type="KEGG" id="tbe:Trebr_1291"/>
<dbReference type="AlphaFoldDB" id="F4LM39"/>
<dbReference type="HOGENOM" id="CLU_000604_1_2_12"/>
<sequence length="251" mass="26415">MIKLDSFTKKYGSSTGAQDVTFTVEPGSVTGLLGPNGAGKTTVLKAICAIHYPTSGHVGVNGFDAAADPVRVKECVGYVSEQPALVAAFTVGEFLTYAANVRLAPAAGRNAVKRAVDRVCADCAIEDVFFRKISALSKGYRQRLSFAQALLHDPPVLILDEPVSGLDPAQIRQMRNLIRSLAKNRTVLLSTHLMQEVEALCAVIHIMNAGRVAASGTAEQICAQTGAASLEDAFLSLTAGTRPVSEGAADE</sequence>
<evidence type="ECO:0000256" key="2">
    <source>
        <dbReference type="ARBA" id="ARBA00022448"/>
    </source>
</evidence>
<dbReference type="GO" id="GO:0005524">
    <property type="term" value="F:ATP binding"/>
    <property type="evidence" value="ECO:0007669"/>
    <property type="project" value="UniProtKB-KW"/>
</dbReference>
<reference evidence="7" key="1">
    <citation type="submission" date="2011-04" db="EMBL/GenBank/DDBJ databases">
        <title>The complete genome of Treponema brennaborense DSM 12168.</title>
        <authorList>
            <person name="Lucas S."/>
            <person name="Han J."/>
            <person name="Lapidus A."/>
            <person name="Bruce D."/>
            <person name="Goodwin L."/>
            <person name="Pitluck S."/>
            <person name="Peters L."/>
            <person name="Kyrpides N."/>
            <person name="Mavromatis K."/>
            <person name="Ivanova N."/>
            <person name="Mikhailova N."/>
            <person name="Pagani I."/>
            <person name="Teshima H."/>
            <person name="Detter J.C."/>
            <person name="Tapia R."/>
            <person name="Han C."/>
            <person name="Land M."/>
            <person name="Hauser L."/>
            <person name="Markowitz V."/>
            <person name="Cheng J.-F."/>
            <person name="Hugenholtz P."/>
            <person name="Woyke T."/>
            <person name="Wu D."/>
            <person name="Gronow S."/>
            <person name="Wellnitz S."/>
            <person name="Brambilla E."/>
            <person name="Klenk H.-P."/>
            <person name="Eisen J.A."/>
        </authorList>
    </citation>
    <scope>NUCLEOTIDE SEQUENCE [LARGE SCALE GENOMIC DNA]</scope>
    <source>
        <strain evidence="7">DSM 12168 / CIP 105900 / DD5/3</strain>
    </source>
</reference>
<dbReference type="RefSeq" id="WP_013758425.1">
    <property type="nucleotide sequence ID" value="NC_015500.1"/>
</dbReference>
<dbReference type="GO" id="GO:0016887">
    <property type="term" value="F:ATP hydrolysis activity"/>
    <property type="evidence" value="ECO:0007669"/>
    <property type="project" value="InterPro"/>
</dbReference>
<gene>
    <name evidence="6" type="ordered locus">Trebr_1291</name>
</gene>
<evidence type="ECO:0000256" key="4">
    <source>
        <dbReference type="ARBA" id="ARBA00022840"/>
    </source>
</evidence>
<evidence type="ECO:0000256" key="3">
    <source>
        <dbReference type="ARBA" id="ARBA00022741"/>
    </source>
</evidence>
<organism evidence="6 7">
    <name type="scientific">Treponema brennaborense (strain DSM 12168 / CIP 105900 / DD5/3)</name>
    <dbReference type="NCBI Taxonomy" id="906968"/>
    <lineage>
        <taxon>Bacteria</taxon>
        <taxon>Pseudomonadati</taxon>
        <taxon>Spirochaetota</taxon>
        <taxon>Spirochaetia</taxon>
        <taxon>Spirochaetales</taxon>
        <taxon>Treponemataceae</taxon>
        <taxon>Treponema</taxon>
    </lineage>
</organism>
<keyword evidence="6" id="KW-0378">Hydrolase</keyword>
<accession>F4LM39</accession>
<dbReference type="EMBL" id="CP002696">
    <property type="protein sequence ID" value="AEE16718.1"/>
    <property type="molecule type" value="Genomic_DNA"/>
</dbReference>
<evidence type="ECO:0000256" key="1">
    <source>
        <dbReference type="ARBA" id="ARBA00005417"/>
    </source>
</evidence>
<evidence type="ECO:0000313" key="6">
    <source>
        <dbReference type="EMBL" id="AEE16718.1"/>
    </source>
</evidence>
<protein>
    <submittedName>
        <fullName evidence="6">Sulfate-transporting ATPase</fullName>
        <ecNumber evidence="6">3.6.3.25</ecNumber>
    </submittedName>
</protein>
<dbReference type="EC" id="3.6.3.25" evidence="6"/>
<dbReference type="PANTHER" id="PTHR43335">
    <property type="entry name" value="ABC TRANSPORTER, ATP-BINDING PROTEIN"/>
    <property type="match status" value="1"/>
</dbReference>
<keyword evidence="3" id="KW-0547">Nucleotide-binding</keyword>
<dbReference type="PROSITE" id="PS50893">
    <property type="entry name" value="ABC_TRANSPORTER_2"/>
    <property type="match status" value="1"/>
</dbReference>
<feature type="domain" description="ABC transporter" evidence="5">
    <location>
        <begin position="2"/>
        <end position="234"/>
    </location>
</feature>
<dbReference type="Pfam" id="PF00005">
    <property type="entry name" value="ABC_tran"/>
    <property type="match status" value="1"/>
</dbReference>
<dbReference type="SUPFAM" id="SSF52540">
    <property type="entry name" value="P-loop containing nucleoside triphosphate hydrolases"/>
    <property type="match status" value="1"/>
</dbReference>
<keyword evidence="4" id="KW-0067">ATP-binding</keyword>
<evidence type="ECO:0000313" key="7">
    <source>
        <dbReference type="Proteomes" id="UP000006546"/>
    </source>
</evidence>
<keyword evidence="2" id="KW-0813">Transport</keyword>
<dbReference type="Gene3D" id="3.40.50.300">
    <property type="entry name" value="P-loop containing nucleotide triphosphate hydrolases"/>
    <property type="match status" value="1"/>
</dbReference>
<dbReference type="PANTHER" id="PTHR43335:SF4">
    <property type="entry name" value="ABC TRANSPORTER, ATP-BINDING PROTEIN"/>
    <property type="match status" value="1"/>
</dbReference>
<dbReference type="SMART" id="SM00382">
    <property type="entry name" value="AAA"/>
    <property type="match status" value="1"/>
</dbReference>
<keyword evidence="7" id="KW-1185">Reference proteome</keyword>
<proteinExistence type="inferred from homology"/>
<dbReference type="InterPro" id="IPR027417">
    <property type="entry name" value="P-loop_NTPase"/>
</dbReference>
<dbReference type="CDD" id="cd03230">
    <property type="entry name" value="ABC_DR_subfamily_A"/>
    <property type="match status" value="1"/>
</dbReference>
<evidence type="ECO:0000259" key="5">
    <source>
        <dbReference type="PROSITE" id="PS50893"/>
    </source>
</evidence>
<dbReference type="InterPro" id="IPR003593">
    <property type="entry name" value="AAA+_ATPase"/>
</dbReference>
<name>F4LM39_TREBD</name>
<dbReference type="STRING" id="906968.Trebr_1291"/>
<dbReference type="Proteomes" id="UP000006546">
    <property type="component" value="Chromosome"/>
</dbReference>